<dbReference type="SUPFAM" id="SSF51735">
    <property type="entry name" value="NAD(P)-binding Rossmann-fold domains"/>
    <property type="match status" value="1"/>
</dbReference>
<keyword evidence="2 4" id="KW-0560">Oxidoreductase</keyword>
<dbReference type="Gene3D" id="3.40.50.720">
    <property type="entry name" value="NAD(P)-binding Rossmann-like Domain"/>
    <property type="match status" value="2"/>
</dbReference>
<dbReference type="GO" id="GO:0051287">
    <property type="term" value="F:NAD binding"/>
    <property type="evidence" value="ECO:0007669"/>
    <property type="project" value="InterPro"/>
</dbReference>
<accession>A0A7X0KNW6</accession>
<dbReference type="Pfam" id="PF02826">
    <property type="entry name" value="2-Hacid_dh_C"/>
    <property type="match status" value="1"/>
</dbReference>
<evidence type="ECO:0000259" key="5">
    <source>
        <dbReference type="Pfam" id="PF00389"/>
    </source>
</evidence>
<protein>
    <submittedName>
        <fullName evidence="7">D-3-phosphoglycerate dehydrogenase</fullName>
        <ecNumber evidence="7">1.1.1.95</ecNumber>
    </submittedName>
</protein>
<dbReference type="InterPro" id="IPR036291">
    <property type="entry name" value="NAD(P)-bd_dom_sf"/>
</dbReference>
<dbReference type="InterPro" id="IPR029753">
    <property type="entry name" value="D-isomer_DH_CS"/>
</dbReference>
<evidence type="ECO:0000256" key="2">
    <source>
        <dbReference type="ARBA" id="ARBA00023002"/>
    </source>
</evidence>
<dbReference type="CDD" id="cd12169">
    <property type="entry name" value="PGDH_like_1"/>
    <property type="match status" value="1"/>
</dbReference>
<proteinExistence type="inferred from homology"/>
<name>A0A7X0KNW6_9HYPH</name>
<dbReference type="PANTHER" id="PTHR42789">
    <property type="entry name" value="D-ISOMER SPECIFIC 2-HYDROXYACID DEHYDROGENASE FAMILY PROTEIN (AFU_ORTHOLOGUE AFUA_6G10090)"/>
    <property type="match status" value="1"/>
</dbReference>
<evidence type="ECO:0000256" key="3">
    <source>
        <dbReference type="ARBA" id="ARBA00023027"/>
    </source>
</evidence>
<evidence type="ECO:0000256" key="1">
    <source>
        <dbReference type="ARBA" id="ARBA00005854"/>
    </source>
</evidence>
<dbReference type="PROSITE" id="PS00671">
    <property type="entry name" value="D_2_HYDROXYACID_DH_3"/>
    <property type="match status" value="1"/>
</dbReference>
<dbReference type="PANTHER" id="PTHR42789:SF1">
    <property type="entry name" value="D-ISOMER SPECIFIC 2-HYDROXYACID DEHYDROGENASE FAMILY PROTEIN (AFU_ORTHOLOGUE AFUA_6G10090)"/>
    <property type="match status" value="1"/>
</dbReference>
<dbReference type="RefSeq" id="WP_055975642.1">
    <property type="nucleotide sequence ID" value="NZ_BAABEG010000001.1"/>
</dbReference>
<dbReference type="InterPro" id="IPR050857">
    <property type="entry name" value="D-2-hydroxyacid_DH"/>
</dbReference>
<dbReference type="Pfam" id="PF00389">
    <property type="entry name" value="2-Hacid_dh"/>
    <property type="match status" value="1"/>
</dbReference>
<dbReference type="FunFam" id="3.40.50.720:FF:000203">
    <property type="entry name" value="D-3-phosphoglycerate dehydrogenase (SerA)"/>
    <property type="match status" value="1"/>
</dbReference>
<dbReference type="Proteomes" id="UP000536262">
    <property type="component" value="Unassembled WGS sequence"/>
</dbReference>
<dbReference type="InterPro" id="IPR006140">
    <property type="entry name" value="D-isomer_DH_NAD-bd"/>
</dbReference>
<comment type="caution">
    <text evidence="7">The sequence shown here is derived from an EMBL/GenBank/DDBJ whole genome shotgun (WGS) entry which is preliminary data.</text>
</comment>
<dbReference type="InterPro" id="IPR006139">
    <property type="entry name" value="D-isomer_2_OHA_DH_cat_dom"/>
</dbReference>
<evidence type="ECO:0000256" key="4">
    <source>
        <dbReference type="RuleBase" id="RU003719"/>
    </source>
</evidence>
<keyword evidence="3" id="KW-0520">NAD</keyword>
<sequence>MLRIAILDDYQDVALSLADWASLGDDYEVVRFGRNLATEDEAAGALAGFDVLCLMRERMPLPASLIGRLPALKLVVVTGARVRTIDMAAAVARGITVCHTHAGESAHATPEIAWGLILALARSIPEEDARIRAGGWQQTVGTVLGGKTLGLVGLGKLGSRMVPIAKAFGMKVIAWSPNLTDERAAEAGARRVDKETLFREADVVSLHLVLGERSRHVVGASELGQMKQGAWLINTARGPLVDETALIDALRQGRIKAGLDVFDVEPLPAGHPLRTILNTVLTPHLGYVTEGAYEAFYRDAVENIKAWRAGMPMRVLAEPKREEDRDGHR</sequence>
<evidence type="ECO:0000313" key="8">
    <source>
        <dbReference type="Proteomes" id="UP000536262"/>
    </source>
</evidence>
<feature type="domain" description="D-isomer specific 2-hydroxyacid dehydrogenase NAD-binding" evidence="6">
    <location>
        <begin position="115"/>
        <end position="286"/>
    </location>
</feature>
<dbReference type="AlphaFoldDB" id="A0A7X0KNW6"/>
<dbReference type="EMBL" id="JACHOU010000027">
    <property type="protein sequence ID" value="MBB6357586.1"/>
    <property type="molecule type" value="Genomic_DNA"/>
</dbReference>
<dbReference type="GO" id="GO:0004617">
    <property type="term" value="F:phosphoglycerate dehydrogenase activity"/>
    <property type="evidence" value="ECO:0007669"/>
    <property type="project" value="UniProtKB-EC"/>
</dbReference>
<reference evidence="7 8" key="1">
    <citation type="submission" date="2020-08" db="EMBL/GenBank/DDBJ databases">
        <title>Genomic Encyclopedia of Type Strains, Phase IV (KMG-IV): sequencing the most valuable type-strain genomes for metagenomic binning, comparative biology and taxonomic classification.</title>
        <authorList>
            <person name="Goeker M."/>
        </authorList>
    </citation>
    <scope>NUCLEOTIDE SEQUENCE [LARGE SCALE GENOMIC DNA]</scope>
    <source>
        <strain evidence="7 8">DSM 7051</strain>
    </source>
</reference>
<keyword evidence="8" id="KW-1185">Reference proteome</keyword>
<dbReference type="EC" id="1.1.1.95" evidence="7"/>
<evidence type="ECO:0000313" key="7">
    <source>
        <dbReference type="EMBL" id="MBB6357586.1"/>
    </source>
</evidence>
<dbReference type="SUPFAM" id="SSF52283">
    <property type="entry name" value="Formate/glycerate dehydrogenase catalytic domain-like"/>
    <property type="match status" value="1"/>
</dbReference>
<evidence type="ECO:0000259" key="6">
    <source>
        <dbReference type="Pfam" id="PF02826"/>
    </source>
</evidence>
<gene>
    <name evidence="7" type="ORF">GGR00_005409</name>
</gene>
<organism evidence="7 8">
    <name type="scientific">Aminobacter aganoensis</name>
    <dbReference type="NCBI Taxonomy" id="83264"/>
    <lineage>
        <taxon>Bacteria</taxon>
        <taxon>Pseudomonadati</taxon>
        <taxon>Pseudomonadota</taxon>
        <taxon>Alphaproteobacteria</taxon>
        <taxon>Hyphomicrobiales</taxon>
        <taxon>Phyllobacteriaceae</taxon>
        <taxon>Aminobacter</taxon>
    </lineage>
</organism>
<comment type="similarity">
    <text evidence="1 4">Belongs to the D-isomer specific 2-hydroxyacid dehydrogenase family.</text>
</comment>
<feature type="domain" description="D-isomer specific 2-hydroxyacid dehydrogenase catalytic" evidence="5">
    <location>
        <begin position="19"/>
        <end position="313"/>
    </location>
</feature>